<name>A0A3B0ZZN4_9ZZZZ</name>
<evidence type="ECO:0000259" key="1">
    <source>
        <dbReference type="Pfam" id="PF09937"/>
    </source>
</evidence>
<accession>A0A3B0ZZN4</accession>
<dbReference type="Pfam" id="PF09937">
    <property type="entry name" value="DUF2169"/>
    <property type="match status" value="1"/>
</dbReference>
<proteinExistence type="predicted"/>
<sequence>MLDIVNETDCSVGLYAGWNENRQSQMTCVIKKSFSFDLSGLVKSLASQTEIIEGDEFYGEPHKSSLKSVNEIAPYKLGGETYLFGTAYPDSNKYAMEVEYNIVFLDGKRWNKKLRVTGMRTWNKILLGYVMSKPQLLQATKLKYENAYGGFNPQNEKENFIYNPVGKGFNKASGWKVMNLELPSIEIGPKFLSSPPQQQLPAGFSPIPQFWEPRNKDLGEIHESPDEQGGCPYTDKTKASVHNVAPLDQRFSTVFHGGEKIILRGFFENAPVTRNVEFEIPKFEVMSTLVLNDKVTRLISKFDTLIIDTDKFEFYIISRVGIPWDKLDTRNAWVIISQSESSELVVDNKNVQRIA</sequence>
<organism evidence="2">
    <name type="scientific">hydrothermal vent metagenome</name>
    <dbReference type="NCBI Taxonomy" id="652676"/>
    <lineage>
        <taxon>unclassified sequences</taxon>
        <taxon>metagenomes</taxon>
        <taxon>ecological metagenomes</taxon>
    </lineage>
</organism>
<dbReference type="AlphaFoldDB" id="A0A3B0ZZN4"/>
<reference evidence="2" key="1">
    <citation type="submission" date="2018-06" db="EMBL/GenBank/DDBJ databases">
        <authorList>
            <person name="Zhirakovskaya E."/>
        </authorList>
    </citation>
    <scope>NUCLEOTIDE SEQUENCE</scope>
</reference>
<protein>
    <recommendedName>
        <fullName evidence="1">DUF2169 domain-containing protein</fullName>
    </recommendedName>
</protein>
<evidence type="ECO:0000313" key="2">
    <source>
        <dbReference type="EMBL" id="VAW92932.1"/>
    </source>
</evidence>
<dbReference type="EMBL" id="UOFS01000013">
    <property type="protein sequence ID" value="VAW92932.1"/>
    <property type="molecule type" value="Genomic_DNA"/>
</dbReference>
<dbReference type="InterPro" id="IPR018683">
    <property type="entry name" value="DUF2169"/>
</dbReference>
<gene>
    <name evidence="2" type="ORF">MNBD_GAMMA22-537</name>
</gene>
<feature type="domain" description="DUF2169" evidence="1">
    <location>
        <begin position="23"/>
        <end position="318"/>
    </location>
</feature>